<keyword evidence="3" id="KW-1185">Reference proteome</keyword>
<dbReference type="RefSeq" id="WP_181615936.1">
    <property type="nucleotide sequence ID" value="NZ_BAABAM010000010.1"/>
</dbReference>
<dbReference type="PANTHER" id="PTHR38011:SF11">
    <property type="entry name" value="2,5-DIAMINO-6-RIBOSYLAMINO-4(3H)-PYRIMIDINONE 5'-PHOSPHATE REDUCTASE"/>
    <property type="match status" value="1"/>
</dbReference>
<accession>A0A7W0CU15</accession>
<dbReference type="InterPro" id="IPR024072">
    <property type="entry name" value="DHFR-like_dom_sf"/>
</dbReference>
<dbReference type="GO" id="GO:0009231">
    <property type="term" value="P:riboflavin biosynthetic process"/>
    <property type="evidence" value="ECO:0007669"/>
    <property type="project" value="InterPro"/>
</dbReference>
<evidence type="ECO:0000259" key="1">
    <source>
        <dbReference type="Pfam" id="PF01872"/>
    </source>
</evidence>
<dbReference type="Gene3D" id="3.40.430.10">
    <property type="entry name" value="Dihydrofolate Reductase, subunit A"/>
    <property type="match status" value="1"/>
</dbReference>
<dbReference type="Proteomes" id="UP000530928">
    <property type="component" value="Unassembled WGS sequence"/>
</dbReference>
<feature type="domain" description="Bacterial bifunctional deaminase-reductase C-terminal" evidence="1">
    <location>
        <begin position="3"/>
        <end position="172"/>
    </location>
</feature>
<dbReference type="Pfam" id="PF01872">
    <property type="entry name" value="RibD_C"/>
    <property type="match status" value="1"/>
</dbReference>
<evidence type="ECO:0000313" key="3">
    <source>
        <dbReference type="Proteomes" id="UP000530928"/>
    </source>
</evidence>
<reference evidence="2 3" key="1">
    <citation type="submission" date="2020-07" db="EMBL/GenBank/DDBJ databases">
        <title>Genomic Encyclopedia of Type Strains, Phase IV (KMG-IV): sequencing the most valuable type-strain genomes for metagenomic binning, comparative biology and taxonomic classification.</title>
        <authorList>
            <person name="Goeker M."/>
        </authorList>
    </citation>
    <scope>NUCLEOTIDE SEQUENCE [LARGE SCALE GENOMIC DNA]</scope>
    <source>
        <strain evidence="2 3">DSM 45533</strain>
    </source>
</reference>
<sequence>MRKLVYYVGVSIDGYIAGPGHDISFYPVEHMLPWIAAEYPETLPAMARPHLGIAEAPNKHFDTLVMGRGTYEPAMLAGIASPYPHVKQYIVSNSIAGIDDPDVTLVKGDPLELVRSLKQEDGMDIWLAGGGNLAGQLLPEIDELVVKSYPVVAAKGTRAFDGDFQPTAFTVTDTLALPDGCRITWFKR</sequence>
<dbReference type="GO" id="GO:0008703">
    <property type="term" value="F:5-amino-6-(5-phosphoribosylamino)uracil reductase activity"/>
    <property type="evidence" value="ECO:0007669"/>
    <property type="project" value="InterPro"/>
</dbReference>
<organism evidence="2 3">
    <name type="scientific">Nonomuraea soli</name>
    <dbReference type="NCBI Taxonomy" id="1032476"/>
    <lineage>
        <taxon>Bacteria</taxon>
        <taxon>Bacillati</taxon>
        <taxon>Actinomycetota</taxon>
        <taxon>Actinomycetes</taxon>
        <taxon>Streptosporangiales</taxon>
        <taxon>Streptosporangiaceae</taxon>
        <taxon>Nonomuraea</taxon>
    </lineage>
</organism>
<dbReference type="InterPro" id="IPR050765">
    <property type="entry name" value="Riboflavin_Biosynth_HTPR"/>
</dbReference>
<gene>
    <name evidence="2" type="ORF">HNR30_008636</name>
</gene>
<dbReference type="SUPFAM" id="SSF53597">
    <property type="entry name" value="Dihydrofolate reductase-like"/>
    <property type="match status" value="1"/>
</dbReference>
<dbReference type="AlphaFoldDB" id="A0A7W0CU15"/>
<dbReference type="EMBL" id="JACDUR010000010">
    <property type="protein sequence ID" value="MBA2897240.1"/>
    <property type="molecule type" value="Genomic_DNA"/>
</dbReference>
<evidence type="ECO:0000313" key="2">
    <source>
        <dbReference type="EMBL" id="MBA2897240.1"/>
    </source>
</evidence>
<name>A0A7W0CU15_9ACTN</name>
<dbReference type="PANTHER" id="PTHR38011">
    <property type="entry name" value="DIHYDROFOLATE REDUCTASE FAMILY PROTEIN (AFU_ORTHOLOGUE AFUA_8G06820)"/>
    <property type="match status" value="1"/>
</dbReference>
<proteinExistence type="predicted"/>
<protein>
    <submittedName>
        <fullName evidence="2">Dihydrofolate reductase</fullName>
    </submittedName>
</protein>
<comment type="caution">
    <text evidence="2">The sequence shown here is derived from an EMBL/GenBank/DDBJ whole genome shotgun (WGS) entry which is preliminary data.</text>
</comment>
<dbReference type="InterPro" id="IPR002734">
    <property type="entry name" value="RibDG_C"/>
</dbReference>